<evidence type="ECO:0000259" key="3">
    <source>
        <dbReference type="SMART" id="SM00507"/>
    </source>
</evidence>
<dbReference type="Pfam" id="PF01844">
    <property type="entry name" value="HNH"/>
    <property type="match status" value="1"/>
</dbReference>
<evidence type="ECO:0000313" key="7">
    <source>
        <dbReference type="Proteomes" id="UP000178666"/>
    </source>
</evidence>
<feature type="region of interest" description="Disordered" evidence="2">
    <location>
        <begin position="531"/>
        <end position="564"/>
    </location>
</feature>
<dbReference type="EMBL" id="CP014352">
    <property type="protein sequence ID" value="AMS05519.1"/>
    <property type="molecule type" value="Genomic_DNA"/>
</dbReference>
<organism evidence="4 6">
    <name type="scientific">Acidipropionibacterium acidipropionici</name>
    <dbReference type="NCBI Taxonomy" id="1748"/>
    <lineage>
        <taxon>Bacteria</taxon>
        <taxon>Bacillati</taxon>
        <taxon>Actinomycetota</taxon>
        <taxon>Actinomycetes</taxon>
        <taxon>Propionibacteriales</taxon>
        <taxon>Propionibacteriaceae</taxon>
        <taxon>Acidipropionibacterium</taxon>
    </lineage>
</organism>
<reference evidence="5 7" key="1">
    <citation type="journal article" date="2016" name="Plant Dis.">
        <title>Improved production of propionic acid using genome shuffling.</title>
        <authorList>
            <person name="Luna-Flores C.H."/>
            <person name="Palfreyman R.W."/>
            <person name="Kromer J.O."/>
            <person name="Nielsen L.K."/>
            <person name="Marcellin E."/>
        </authorList>
    </citation>
    <scope>NUCLEOTIDE SEQUENCE [LARGE SCALE GENOMIC DNA]</scope>
    <source>
        <strain evidence="5 7">F3E8</strain>
    </source>
</reference>
<reference evidence="4 6" key="2">
    <citation type="submission" date="2016-02" db="EMBL/GenBank/DDBJ databases">
        <title>Complete Genome Sequence of Propionibacterium acidipropionici ATCC 55737.</title>
        <authorList>
            <person name="Luna Flores C.H."/>
            <person name="Nielsen L.K."/>
            <person name="Marcellin E."/>
        </authorList>
    </citation>
    <scope>NUCLEOTIDE SEQUENCE [LARGE SCALE GENOMIC DNA]</scope>
    <source>
        <strain evidence="4 6">ATCC 55737</strain>
    </source>
</reference>
<protein>
    <recommendedName>
        <fullName evidence="3">HNH nuclease domain-containing protein</fullName>
    </recommendedName>
</protein>
<dbReference type="InterPro" id="IPR002711">
    <property type="entry name" value="HNH"/>
</dbReference>
<dbReference type="Proteomes" id="UP000178666">
    <property type="component" value="Chromosome"/>
</dbReference>
<dbReference type="SMART" id="SM00507">
    <property type="entry name" value="HNHc"/>
    <property type="match status" value="1"/>
</dbReference>
<dbReference type="EMBL" id="CP015970">
    <property type="protein sequence ID" value="AOZ46992.1"/>
    <property type="molecule type" value="Genomic_DNA"/>
</dbReference>
<gene>
    <name evidence="5" type="ORF">A8L58_10195</name>
    <name evidence="4" type="ORF">AXH35_08750</name>
</gene>
<dbReference type="Proteomes" id="UP000075221">
    <property type="component" value="Chromosome"/>
</dbReference>
<evidence type="ECO:0000256" key="2">
    <source>
        <dbReference type="SAM" id="MobiDB-lite"/>
    </source>
</evidence>
<dbReference type="GO" id="GO:0008270">
    <property type="term" value="F:zinc ion binding"/>
    <property type="evidence" value="ECO:0007669"/>
    <property type="project" value="InterPro"/>
</dbReference>
<dbReference type="AlphaFoldDB" id="A0AAC8YFE1"/>
<proteinExistence type="inferred from homology"/>
<dbReference type="Pfam" id="PF02720">
    <property type="entry name" value="DUF222"/>
    <property type="match status" value="1"/>
</dbReference>
<evidence type="ECO:0000256" key="1">
    <source>
        <dbReference type="ARBA" id="ARBA00023450"/>
    </source>
</evidence>
<dbReference type="InterPro" id="IPR003615">
    <property type="entry name" value="HNH_nuc"/>
</dbReference>
<evidence type="ECO:0000313" key="6">
    <source>
        <dbReference type="Proteomes" id="UP000075221"/>
    </source>
</evidence>
<dbReference type="GO" id="GO:0003676">
    <property type="term" value="F:nucleic acid binding"/>
    <property type="evidence" value="ECO:0007669"/>
    <property type="project" value="InterPro"/>
</dbReference>
<dbReference type="GO" id="GO:0004519">
    <property type="term" value="F:endonuclease activity"/>
    <property type="evidence" value="ECO:0007669"/>
    <property type="project" value="InterPro"/>
</dbReference>
<dbReference type="CDD" id="cd00085">
    <property type="entry name" value="HNHc"/>
    <property type="match status" value="1"/>
</dbReference>
<comment type="similarity">
    <text evidence="1">Belongs to the Rv1128c/1148c/1588c/1702c/1945/3466 family.</text>
</comment>
<sequence>MGRDFWELSGVIEQALDAIDHSGDARMPAVKKVAAMTKARALADRMAALAAVYTDLVARSGATEATAGSPLSDYLAATEGRTSSEANGLVHQASRIGADPAVRDAALAGTVSPGKAAAIGRVLRELPRHDMTPDQRQAAADVLLGQAAGGATTRQIAGSTDRILEQVAPNLAPTPEGRAAEAERQRRRAIRERELTFTDTGKGSVRIFGQVPQMEGDLLRSVVGACVERGRGDERRELEALKIQRASGDLSAGEYLAARTALQEREHRTTAQRQADALTDMIAALQDQGKIPAAGGETPRVVVTLDYMKLLQLAVGAAATGTRPDGTMLDKVLVARLQAALTGTSETGADVPASLVRQACCDAGLLPVVLGEASEILDVGREHLLVTPPIRKALTIRDGGCIVPGCTVPAQACQTHHVIPWWAGGRTSLDNLVLVCRHHHGLIEPHRYNPGSDQWRIDFDQTGTPHLHPPRRMRGDLPADHPDARQNSALSPRPEGIEPVDAATNAGLWQDSAHSPAAGVLENAGPVGSAIPGLVELEPGAEDDREYSVHPPGERGPTQDALIA</sequence>
<dbReference type="InterPro" id="IPR003870">
    <property type="entry name" value="DUF222"/>
</dbReference>
<evidence type="ECO:0000313" key="4">
    <source>
        <dbReference type="EMBL" id="AMS05519.1"/>
    </source>
</evidence>
<keyword evidence="7" id="KW-1185">Reference proteome</keyword>
<name>A0AAC8YFE1_9ACTN</name>
<dbReference type="RefSeq" id="WP_062819602.1">
    <property type="nucleotide sequence ID" value="NZ_CP014352.1"/>
</dbReference>
<evidence type="ECO:0000313" key="5">
    <source>
        <dbReference type="EMBL" id="AOZ46992.1"/>
    </source>
</evidence>
<accession>A0AAC8YFE1</accession>
<dbReference type="Gene3D" id="1.10.30.50">
    <property type="match status" value="1"/>
</dbReference>
<feature type="domain" description="HNH nuclease" evidence="3">
    <location>
        <begin position="389"/>
        <end position="441"/>
    </location>
</feature>
<feature type="region of interest" description="Disordered" evidence="2">
    <location>
        <begin position="451"/>
        <end position="499"/>
    </location>
</feature>
<feature type="compositionally biased region" description="Basic and acidic residues" evidence="2">
    <location>
        <begin position="473"/>
        <end position="484"/>
    </location>
</feature>